<dbReference type="Gene3D" id="1.10.3730.20">
    <property type="match status" value="1"/>
</dbReference>
<dbReference type="SUPFAM" id="SSF103481">
    <property type="entry name" value="Multidrug resistance efflux transporter EmrE"/>
    <property type="match status" value="2"/>
</dbReference>
<evidence type="ECO:0000313" key="8">
    <source>
        <dbReference type="Proteomes" id="UP000462621"/>
    </source>
</evidence>
<dbReference type="PANTHER" id="PTHR32322:SF9">
    <property type="entry name" value="AMINO-ACID METABOLITE EFFLUX PUMP-RELATED"/>
    <property type="match status" value="1"/>
</dbReference>
<dbReference type="Proteomes" id="UP000462621">
    <property type="component" value="Unassembled WGS sequence"/>
</dbReference>
<keyword evidence="2 5" id="KW-0812">Transmembrane</keyword>
<feature type="domain" description="EamA" evidence="6">
    <location>
        <begin position="3"/>
        <end position="127"/>
    </location>
</feature>
<evidence type="ECO:0000256" key="2">
    <source>
        <dbReference type="ARBA" id="ARBA00022692"/>
    </source>
</evidence>
<evidence type="ECO:0000256" key="3">
    <source>
        <dbReference type="ARBA" id="ARBA00022989"/>
    </source>
</evidence>
<dbReference type="AlphaFoldDB" id="A0A7X4LLP7"/>
<reference evidence="7 8" key="1">
    <citation type="submission" date="2019-10" db="EMBL/GenBank/DDBJ databases">
        <title>Vibrio sp. nov. isolated from a shrimp pond.</title>
        <authorList>
            <person name="Gomez-Gil B."/>
            <person name="Enciso-Ibarra J."/>
            <person name="Enciso-Ibarra K."/>
            <person name="Bolan-Mejia C."/>
        </authorList>
    </citation>
    <scope>NUCLEOTIDE SEQUENCE [LARGE SCALE GENOMIC DNA]</scope>
    <source>
        <strain evidence="7 8">CAIM 722</strain>
    </source>
</reference>
<feature type="transmembrane region" description="Helical" evidence="5">
    <location>
        <begin position="163"/>
        <end position="183"/>
    </location>
</feature>
<dbReference type="InterPro" id="IPR000620">
    <property type="entry name" value="EamA_dom"/>
</dbReference>
<evidence type="ECO:0000259" key="6">
    <source>
        <dbReference type="Pfam" id="PF00892"/>
    </source>
</evidence>
<keyword evidence="4 5" id="KW-0472">Membrane</keyword>
<feature type="transmembrane region" description="Helical" evidence="5">
    <location>
        <begin position="225"/>
        <end position="244"/>
    </location>
</feature>
<feature type="transmembrane region" description="Helical" evidence="5">
    <location>
        <begin position="195"/>
        <end position="213"/>
    </location>
</feature>
<feature type="transmembrane region" description="Helical" evidence="5">
    <location>
        <begin position="136"/>
        <end position="156"/>
    </location>
</feature>
<dbReference type="RefSeq" id="WP_161156528.1">
    <property type="nucleotide sequence ID" value="NZ_WEKT01000026.1"/>
</dbReference>
<feature type="transmembrane region" description="Helical" evidence="5">
    <location>
        <begin position="250"/>
        <end position="267"/>
    </location>
</feature>
<dbReference type="GO" id="GO:0016020">
    <property type="term" value="C:membrane"/>
    <property type="evidence" value="ECO:0007669"/>
    <property type="project" value="UniProtKB-SubCell"/>
</dbReference>
<feature type="domain" description="EamA" evidence="6">
    <location>
        <begin position="138"/>
        <end position="267"/>
    </location>
</feature>
<evidence type="ECO:0000256" key="4">
    <source>
        <dbReference type="ARBA" id="ARBA00023136"/>
    </source>
</evidence>
<organism evidence="7 8">
    <name type="scientific">Vibrio eleionomae</name>
    <dbReference type="NCBI Taxonomy" id="2653505"/>
    <lineage>
        <taxon>Bacteria</taxon>
        <taxon>Pseudomonadati</taxon>
        <taxon>Pseudomonadota</taxon>
        <taxon>Gammaproteobacteria</taxon>
        <taxon>Vibrionales</taxon>
        <taxon>Vibrionaceae</taxon>
        <taxon>Vibrio</taxon>
    </lineage>
</organism>
<feature type="transmembrane region" description="Helical" evidence="5">
    <location>
        <begin position="110"/>
        <end position="130"/>
    </location>
</feature>
<proteinExistence type="predicted"/>
<evidence type="ECO:0000256" key="1">
    <source>
        <dbReference type="ARBA" id="ARBA00004141"/>
    </source>
</evidence>
<accession>A0A7X4LLP7</accession>
<protein>
    <submittedName>
        <fullName evidence="7">EamA family transporter</fullName>
    </submittedName>
</protein>
<comment type="caution">
    <text evidence="7">The sequence shown here is derived from an EMBL/GenBank/DDBJ whole genome shotgun (WGS) entry which is preliminary data.</text>
</comment>
<dbReference type="InterPro" id="IPR050638">
    <property type="entry name" value="AA-Vitamin_Transporters"/>
</dbReference>
<dbReference type="EMBL" id="WEKT01000026">
    <property type="protein sequence ID" value="MZI94273.1"/>
    <property type="molecule type" value="Genomic_DNA"/>
</dbReference>
<name>A0A7X4LLP7_9VIBR</name>
<keyword evidence="8" id="KW-1185">Reference proteome</keyword>
<feature type="transmembrane region" description="Helical" evidence="5">
    <location>
        <begin position="58"/>
        <end position="77"/>
    </location>
</feature>
<sequence length="281" mass="30412">MQLVLVMIAFAANSVLCRLALGHGHIDDTSFSLLRVVSGAAALLLINRLVSRQWSFRCAWRHGFLLAIYISAFSLAYRHLDSGIGALILFGTVQITMVLHGFWRKERLTWMKASGMGLAVVGTIILLLPGTNSPPLTSALLMMLSGLAWAGFTIAGQGQRQPLSLTTSSFLAAIPFVVLPFLVQQSQWHIDERGLMLSVASGALASACGYALWYRVVPKIDSMTASTAQLSVPCLATIGGLIFLHEPLTLRMVVSMVTVLVGILLMLNSRRVRSTSISSNE</sequence>
<evidence type="ECO:0000256" key="5">
    <source>
        <dbReference type="SAM" id="Phobius"/>
    </source>
</evidence>
<evidence type="ECO:0000313" key="7">
    <source>
        <dbReference type="EMBL" id="MZI94273.1"/>
    </source>
</evidence>
<gene>
    <name evidence="7" type="ORF">F9817_13825</name>
</gene>
<feature type="transmembrane region" description="Helical" evidence="5">
    <location>
        <begin position="33"/>
        <end position="51"/>
    </location>
</feature>
<keyword evidence="3 5" id="KW-1133">Transmembrane helix</keyword>
<dbReference type="PANTHER" id="PTHR32322">
    <property type="entry name" value="INNER MEMBRANE TRANSPORTER"/>
    <property type="match status" value="1"/>
</dbReference>
<dbReference type="Pfam" id="PF00892">
    <property type="entry name" value="EamA"/>
    <property type="match status" value="2"/>
</dbReference>
<dbReference type="InterPro" id="IPR037185">
    <property type="entry name" value="EmrE-like"/>
</dbReference>
<feature type="transmembrane region" description="Helical" evidence="5">
    <location>
        <begin position="83"/>
        <end position="103"/>
    </location>
</feature>
<comment type="subcellular location">
    <subcellularLocation>
        <location evidence="1">Membrane</location>
        <topology evidence="1">Multi-pass membrane protein</topology>
    </subcellularLocation>
</comment>